<organism evidence="2 3">
    <name type="scientific">Phialocephala subalpina</name>
    <dbReference type="NCBI Taxonomy" id="576137"/>
    <lineage>
        <taxon>Eukaryota</taxon>
        <taxon>Fungi</taxon>
        <taxon>Dikarya</taxon>
        <taxon>Ascomycota</taxon>
        <taxon>Pezizomycotina</taxon>
        <taxon>Leotiomycetes</taxon>
        <taxon>Helotiales</taxon>
        <taxon>Mollisiaceae</taxon>
        <taxon>Phialocephala</taxon>
        <taxon>Phialocephala fortinii species complex</taxon>
    </lineage>
</organism>
<evidence type="ECO:0000313" key="2">
    <source>
        <dbReference type="EMBL" id="CZR53267.1"/>
    </source>
</evidence>
<keyword evidence="3" id="KW-1185">Reference proteome</keyword>
<feature type="region of interest" description="Disordered" evidence="1">
    <location>
        <begin position="83"/>
        <end position="111"/>
    </location>
</feature>
<name>A0A1L7WKG4_9HELO</name>
<evidence type="ECO:0000256" key="1">
    <source>
        <dbReference type="SAM" id="MobiDB-lite"/>
    </source>
</evidence>
<proteinExistence type="predicted"/>
<accession>A0A1L7WKG4</accession>
<evidence type="ECO:0000313" key="3">
    <source>
        <dbReference type="Proteomes" id="UP000184330"/>
    </source>
</evidence>
<dbReference type="EMBL" id="FJOG01000003">
    <property type="protein sequence ID" value="CZR53267.1"/>
    <property type="molecule type" value="Genomic_DNA"/>
</dbReference>
<protein>
    <submittedName>
        <fullName evidence="2">Uncharacterized protein</fullName>
    </submittedName>
</protein>
<dbReference type="AlphaFoldDB" id="A0A1L7WKG4"/>
<dbReference type="OrthoDB" id="5343383at2759"/>
<gene>
    <name evidence="2" type="ORF">PAC_03145</name>
</gene>
<reference evidence="2 3" key="1">
    <citation type="submission" date="2016-03" db="EMBL/GenBank/DDBJ databases">
        <authorList>
            <person name="Ploux O."/>
        </authorList>
    </citation>
    <scope>NUCLEOTIDE SEQUENCE [LARGE SCALE GENOMIC DNA]</scope>
    <source>
        <strain evidence="2 3">UAMH 11012</strain>
    </source>
</reference>
<sequence length="353" mass="41400">MGDKVLPYDEKTLELQRIWSQPLRRHSLSERESEICIFTCIYKSGGASRISGYQRIEEAYGRDLRICFRPIFRSSDSACILPPNSRTSSAADYSKRTFPSTPPLSPRDPNLPIEPYDEQAIVSSITAIYDILLALKYLVHEDIIYPPSSGHQINVQLCEFLSLDKRVISLMQRLPYPNTGEDFWQWELIHDSRTMKYIDEDDIKEGRDPEKAGWDDPRFDYLLPTDVALTIGGRYGTTLVLDTKENTIRVIEGQDWPESHESMERPADPSHYRNFPPEPALEALRRYMHIYRSLSLIPRRGGYPLDKWDRKKHPELKRILMEEYGWPDSFRREALAEDYERIWYEVDNRFQVD</sequence>
<dbReference type="Proteomes" id="UP000184330">
    <property type="component" value="Unassembled WGS sequence"/>
</dbReference>